<proteinExistence type="predicted"/>
<protein>
    <submittedName>
        <fullName evidence="2">Uncharacterized protein</fullName>
    </submittedName>
</protein>
<evidence type="ECO:0000256" key="1">
    <source>
        <dbReference type="SAM" id="Phobius"/>
    </source>
</evidence>
<keyword evidence="3" id="KW-1185">Reference proteome</keyword>
<evidence type="ECO:0000313" key="2">
    <source>
        <dbReference type="EMBL" id="MDG0810076.1"/>
    </source>
</evidence>
<keyword evidence="1" id="KW-0472">Membrane</keyword>
<name>A0A9X4KTQ4_9BACL</name>
<dbReference type="Proteomes" id="UP001153404">
    <property type="component" value="Unassembled WGS sequence"/>
</dbReference>
<organism evidence="2 3">
    <name type="scientific">Cohnella rhizosphaerae</name>
    <dbReference type="NCBI Taxonomy" id="1457232"/>
    <lineage>
        <taxon>Bacteria</taxon>
        <taxon>Bacillati</taxon>
        <taxon>Bacillota</taxon>
        <taxon>Bacilli</taxon>
        <taxon>Bacillales</taxon>
        <taxon>Paenibacillaceae</taxon>
        <taxon>Cohnella</taxon>
    </lineage>
</organism>
<dbReference type="RefSeq" id="WP_277531719.1">
    <property type="nucleotide sequence ID" value="NZ_JAPDIA010000003.1"/>
</dbReference>
<sequence length="64" mass="6957">MTSNPSLTDWIQAIAATAALLIAIYALVISKRGLKASAETRLRVIDLRLDIDGSNTITLIIYNL</sequence>
<dbReference type="AlphaFoldDB" id="A0A9X4KTQ4"/>
<keyword evidence="1" id="KW-1133">Transmembrane helix</keyword>
<dbReference type="EMBL" id="JAPDIA010000003">
    <property type="protein sequence ID" value="MDG0810076.1"/>
    <property type="molecule type" value="Genomic_DNA"/>
</dbReference>
<keyword evidence="1" id="KW-0812">Transmembrane</keyword>
<gene>
    <name evidence="2" type="ORF">OMP40_12500</name>
</gene>
<reference evidence="2" key="1">
    <citation type="submission" date="2022-10" db="EMBL/GenBank/DDBJ databases">
        <title>Comparative genomic analysis of Cohnella hashimotonis sp. nov., isolated from the International Space Station.</title>
        <authorList>
            <person name="Simpson A."/>
            <person name="Venkateswaran K."/>
        </authorList>
    </citation>
    <scope>NUCLEOTIDE SEQUENCE</scope>
    <source>
        <strain evidence="2">DSM 28161</strain>
    </source>
</reference>
<feature type="transmembrane region" description="Helical" evidence="1">
    <location>
        <begin position="12"/>
        <end position="29"/>
    </location>
</feature>
<evidence type="ECO:0000313" key="3">
    <source>
        <dbReference type="Proteomes" id="UP001153404"/>
    </source>
</evidence>
<comment type="caution">
    <text evidence="2">The sequence shown here is derived from an EMBL/GenBank/DDBJ whole genome shotgun (WGS) entry which is preliminary data.</text>
</comment>
<accession>A0A9X4KTQ4</accession>